<evidence type="ECO:0000256" key="1">
    <source>
        <dbReference type="SAM" id="MobiDB-lite"/>
    </source>
</evidence>
<protein>
    <submittedName>
        <fullName evidence="2">Uncharacterized protein</fullName>
    </submittedName>
</protein>
<feature type="region of interest" description="Disordered" evidence="1">
    <location>
        <begin position="1"/>
        <end position="84"/>
    </location>
</feature>
<proteinExistence type="predicted"/>
<organism evidence="2 3">
    <name type="scientific">Vespula pensylvanica</name>
    <name type="common">Western yellow jacket</name>
    <name type="synonym">Wasp</name>
    <dbReference type="NCBI Taxonomy" id="30213"/>
    <lineage>
        <taxon>Eukaryota</taxon>
        <taxon>Metazoa</taxon>
        <taxon>Ecdysozoa</taxon>
        <taxon>Arthropoda</taxon>
        <taxon>Hexapoda</taxon>
        <taxon>Insecta</taxon>
        <taxon>Pterygota</taxon>
        <taxon>Neoptera</taxon>
        <taxon>Endopterygota</taxon>
        <taxon>Hymenoptera</taxon>
        <taxon>Apocrita</taxon>
        <taxon>Aculeata</taxon>
        <taxon>Vespoidea</taxon>
        <taxon>Vespidae</taxon>
        <taxon>Vespinae</taxon>
        <taxon>Vespula</taxon>
    </lineage>
</organism>
<name>A0A834N1G1_VESPE</name>
<reference evidence="2" key="1">
    <citation type="journal article" date="2020" name="G3 (Bethesda)">
        <title>High-Quality Assemblies for Three Invasive Social Wasps from the &lt;i&gt;Vespula&lt;/i&gt; Genus.</title>
        <authorList>
            <person name="Harrop T.W.R."/>
            <person name="Guhlin J."/>
            <person name="McLaughlin G.M."/>
            <person name="Permina E."/>
            <person name="Stockwell P."/>
            <person name="Gilligan J."/>
            <person name="Le Lec M.F."/>
            <person name="Gruber M.A.M."/>
            <person name="Quinn O."/>
            <person name="Lovegrove M."/>
            <person name="Duncan E.J."/>
            <person name="Remnant E.J."/>
            <person name="Van Eeckhoven J."/>
            <person name="Graham B."/>
            <person name="Knapp R.A."/>
            <person name="Langford K.W."/>
            <person name="Kronenberg Z."/>
            <person name="Press M.O."/>
            <person name="Eacker S.M."/>
            <person name="Wilson-Rankin E.E."/>
            <person name="Purcell J."/>
            <person name="Lester P.J."/>
            <person name="Dearden P.K."/>
        </authorList>
    </citation>
    <scope>NUCLEOTIDE SEQUENCE</scope>
    <source>
        <strain evidence="2">Volc-1</strain>
    </source>
</reference>
<dbReference type="Proteomes" id="UP000600918">
    <property type="component" value="Unassembled WGS sequence"/>
</dbReference>
<feature type="compositionally biased region" description="Basic and acidic residues" evidence="1">
    <location>
        <begin position="18"/>
        <end position="27"/>
    </location>
</feature>
<evidence type="ECO:0000313" key="2">
    <source>
        <dbReference type="EMBL" id="KAF7392330.1"/>
    </source>
</evidence>
<gene>
    <name evidence="2" type="ORF">H0235_017329</name>
</gene>
<comment type="caution">
    <text evidence="2">The sequence shown here is derived from an EMBL/GenBank/DDBJ whole genome shotgun (WGS) entry which is preliminary data.</text>
</comment>
<feature type="compositionally biased region" description="Gly residues" evidence="1">
    <location>
        <begin position="45"/>
        <end position="68"/>
    </location>
</feature>
<dbReference type="AlphaFoldDB" id="A0A834N1G1"/>
<accession>A0A834N1G1</accession>
<keyword evidence="3" id="KW-1185">Reference proteome</keyword>
<dbReference type="EMBL" id="JACSDY010000022">
    <property type="protein sequence ID" value="KAF7392330.1"/>
    <property type="molecule type" value="Genomic_DNA"/>
</dbReference>
<evidence type="ECO:0000313" key="3">
    <source>
        <dbReference type="Proteomes" id="UP000600918"/>
    </source>
</evidence>
<sequence length="84" mass="8264">MADQIAITRSLSLHRRFSRDGTPIDHKVTRRITPATIEGRDEGGSSNGGGGSAGAGAGTSGGGCGGDGSSYSSGGPPHITASQH</sequence>